<dbReference type="InterPro" id="IPR018060">
    <property type="entry name" value="HTH_AraC"/>
</dbReference>
<keyword evidence="3" id="KW-0804">Transcription</keyword>
<proteinExistence type="predicted"/>
<dbReference type="GO" id="GO:0003700">
    <property type="term" value="F:DNA-binding transcription factor activity"/>
    <property type="evidence" value="ECO:0007669"/>
    <property type="project" value="InterPro"/>
</dbReference>
<dbReference type="InterPro" id="IPR037923">
    <property type="entry name" value="HTH-like"/>
</dbReference>
<evidence type="ECO:0000313" key="6">
    <source>
        <dbReference type="Proteomes" id="UP000481087"/>
    </source>
</evidence>
<evidence type="ECO:0000259" key="4">
    <source>
        <dbReference type="PROSITE" id="PS01124"/>
    </source>
</evidence>
<evidence type="ECO:0000256" key="1">
    <source>
        <dbReference type="ARBA" id="ARBA00023015"/>
    </source>
</evidence>
<dbReference type="SUPFAM" id="SSF51215">
    <property type="entry name" value="Regulatory protein AraC"/>
    <property type="match status" value="1"/>
</dbReference>
<dbReference type="CDD" id="cd02208">
    <property type="entry name" value="cupin_RmlC-like"/>
    <property type="match status" value="1"/>
</dbReference>
<dbReference type="RefSeq" id="WP_161405334.1">
    <property type="nucleotide sequence ID" value="NZ_WTUZ01000007.1"/>
</dbReference>
<dbReference type="AlphaFoldDB" id="A0A6L8UV74"/>
<gene>
    <name evidence="5" type="ORF">GQF01_02575</name>
</gene>
<dbReference type="SMART" id="SM00342">
    <property type="entry name" value="HTH_ARAC"/>
    <property type="match status" value="1"/>
</dbReference>
<keyword evidence="2" id="KW-0238">DNA-binding</keyword>
<dbReference type="PANTHER" id="PTHR43280">
    <property type="entry name" value="ARAC-FAMILY TRANSCRIPTIONAL REGULATOR"/>
    <property type="match status" value="1"/>
</dbReference>
<dbReference type="Gene3D" id="2.60.120.10">
    <property type="entry name" value="Jelly Rolls"/>
    <property type="match status" value="1"/>
</dbReference>
<dbReference type="PROSITE" id="PS00041">
    <property type="entry name" value="HTH_ARAC_FAMILY_1"/>
    <property type="match status" value="1"/>
</dbReference>
<dbReference type="Proteomes" id="UP000481087">
    <property type="component" value="Unassembled WGS sequence"/>
</dbReference>
<sequence>MEITGTWHFHKEVEFLIVTEGNMGVQTKDEYYSLQSGDTVLLGSSELHRTHRTSLSPLKFIVFQVDIFRYFDQSDLPYLHGFSETTRALSELNYLLRESPKVRQETFSLIQSIYDESQQRERGYELFIGAAIKRLLWLLVRHDTRGLLQNNDSYDIQRLRPVFDYVERNLHHKITIEDACTLLNFSYHYFIRYFRSVMGCSFIEFINHKRIKNVERLLLTQNLSITEIAYASGIPSTAQFYKLFNRYNKCSPKEFIKNMSGKR</sequence>
<dbReference type="Pfam" id="PF07883">
    <property type="entry name" value="Cupin_2"/>
    <property type="match status" value="1"/>
</dbReference>
<name>A0A6L8UV74_9BACL</name>
<dbReference type="SUPFAM" id="SSF46689">
    <property type="entry name" value="Homeodomain-like"/>
    <property type="match status" value="2"/>
</dbReference>
<organism evidence="5 6">
    <name type="scientific">Paenibacillus silvestris</name>
    <dbReference type="NCBI Taxonomy" id="2606219"/>
    <lineage>
        <taxon>Bacteria</taxon>
        <taxon>Bacillati</taxon>
        <taxon>Bacillota</taxon>
        <taxon>Bacilli</taxon>
        <taxon>Bacillales</taxon>
        <taxon>Paenibacillaceae</taxon>
        <taxon>Paenibacillus</taxon>
    </lineage>
</organism>
<dbReference type="PROSITE" id="PS01124">
    <property type="entry name" value="HTH_ARAC_FAMILY_2"/>
    <property type="match status" value="1"/>
</dbReference>
<dbReference type="InterPro" id="IPR009057">
    <property type="entry name" value="Homeodomain-like_sf"/>
</dbReference>
<feature type="domain" description="HTH araC/xylS-type" evidence="4">
    <location>
        <begin position="160"/>
        <end position="258"/>
    </location>
</feature>
<dbReference type="Gene3D" id="1.10.10.60">
    <property type="entry name" value="Homeodomain-like"/>
    <property type="match status" value="2"/>
</dbReference>
<dbReference type="Pfam" id="PF12833">
    <property type="entry name" value="HTH_18"/>
    <property type="match status" value="1"/>
</dbReference>
<reference evidence="5 6" key="1">
    <citation type="submission" date="2019-12" db="EMBL/GenBank/DDBJ databases">
        <title>Paenibacillus sp. nov. sp. isolated from soil.</title>
        <authorList>
            <person name="Kim J."/>
            <person name="Jeong S.E."/>
            <person name="Jung H.S."/>
            <person name="Jeon C.O."/>
        </authorList>
    </citation>
    <scope>NUCLEOTIDE SEQUENCE [LARGE SCALE GENOMIC DNA]</scope>
    <source>
        <strain evidence="5 6">5J-6</strain>
    </source>
</reference>
<dbReference type="InterPro" id="IPR013096">
    <property type="entry name" value="Cupin_2"/>
</dbReference>
<keyword evidence="1" id="KW-0805">Transcription regulation</keyword>
<dbReference type="InterPro" id="IPR014710">
    <property type="entry name" value="RmlC-like_jellyroll"/>
</dbReference>
<dbReference type="PANTHER" id="PTHR43280:SF34">
    <property type="entry name" value="ARAC-FAMILY TRANSCRIPTIONAL REGULATOR"/>
    <property type="match status" value="1"/>
</dbReference>
<accession>A0A6L8UV74</accession>
<protein>
    <submittedName>
        <fullName evidence="5">AraC family transcriptional regulator</fullName>
    </submittedName>
</protein>
<dbReference type="InterPro" id="IPR018062">
    <property type="entry name" value="HTH_AraC-typ_CS"/>
</dbReference>
<dbReference type="GO" id="GO:0043565">
    <property type="term" value="F:sequence-specific DNA binding"/>
    <property type="evidence" value="ECO:0007669"/>
    <property type="project" value="InterPro"/>
</dbReference>
<evidence type="ECO:0000313" key="5">
    <source>
        <dbReference type="EMBL" id="MZQ81020.1"/>
    </source>
</evidence>
<evidence type="ECO:0000256" key="3">
    <source>
        <dbReference type="ARBA" id="ARBA00023163"/>
    </source>
</evidence>
<evidence type="ECO:0000256" key="2">
    <source>
        <dbReference type="ARBA" id="ARBA00023125"/>
    </source>
</evidence>
<comment type="caution">
    <text evidence="5">The sequence shown here is derived from an EMBL/GenBank/DDBJ whole genome shotgun (WGS) entry which is preliminary data.</text>
</comment>
<dbReference type="EMBL" id="WTUZ01000007">
    <property type="protein sequence ID" value="MZQ81020.1"/>
    <property type="molecule type" value="Genomic_DNA"/>
</dbReference>
<keyword evidence="6" id="KW-1185">Reference proteome</keyword>